<comment type="caution">
    <text evidence="1">The sequence shown here is derived from an EMBL/GenBank/DDBJ whole genome shotgun (WGS) entry which is preliminary data.</text>
</comment>
<reference evidence="1 2" key="1">
    <citation type="submission" date="2012-10" db="EMBL/GenBank/DDBJ databases">
        <title>Genome sequencing of Tanticharoenia sakaeratensis NBRC 103193.</title>
        <authorList>
            <person name="Azuma Y."/>
            <person name="Hadano H."/>
            <person name="Hirakawa H."/>
            <person name="Matsushita K."/>
        </authorList>
    </citation>
    <scope>NUCLEOTIDE SEQUENCE [LARGE SCALE GENOMIC DNA]</scope>
    <source>
        <strain evidence="1 2">NBRC 103193</strain>
    </source>
</reference>
<name>A0A0D6MPE9_9PROT</name>
<keyword evidence="2" id="KW-1185">Reference proteome</keyword>
<proteinExistence type="predicted"/>
<dbReference type="EMBL" id="BALE01000048">
    <property type="protein sequence ID" value="GAN55577.1"/>
    <property type="molecule type" value="Genomic_DNA"/>
</dbReference>
<evidence type="ECO:0000313" key="2">
    <source>
        <dbReference type="Proteomes" id="UP000032679"/>
    </source>
</evidence>
<organism evidence="1 2">
    <name type="scientific">Tanticharoenia sakaeratensis NBRC 103193</name>
    <dbReference type="NCBI Taxonomy" id="1231623"/>
    <lineage>
        <taxon>Bacteria</taxon>
        <taxon>Pseudomonadati</taxon>
        <taxon>Pseudomonadota</taxon>
        <taxon>Alphaproteobacteria</taxon>
        <taxon>Acetobacterales</taxon>
        <taxon>Acetobacteraceae</taxon>
        <taxon>Tanticharoenia</taxon>
    </lineage>
</organism>
<protein>
    <recommendedName>
        <fullName evidence="3">Phage protein</fullName>
    </recommendedName>
</protein>
<sequence>MANPYSIGRDCRITVLWNGTRVDLRDVTSFQAVQQTLAQRANPLNGVPVEFNTPNGWRGSFVIARANSNLDDLVAAIEAGFWNGGTIGSGTIYQYVTEPDGSTTTWEYSNISITLNTDRWQAEGMIHQTVNFFASLRTKIS</sequence>
<dbReference type="OrthoDB" id="7276777at2"/>
<gene>
    <name evidence="1" type="ORF">Tasa_048_202</name>
</gene>
<dbReference type="Proteomes" id="UP000032679">
    <property type="component" value="Unassembled WGS sequence"/>
</dbReference>
<dbReference type="RefSeq" id="WP_048850782.1">
    <property type="nucleotide sequence ID" value="NZ_BALE01000048.1"/>
</dbReference>
<dbReference type="AlphaFoldDB" id="A0A0D6MPE9"/>
<evidence type="ECO:0000313" key="1">
    <source>
        <dbReference type="EMBL" id="GAN55577.1"/>
    </source>
</evidence>
<evidence type="ECO:0008006" key="3">
    <source>
        <dbReference type="Google" id="ProtNLM"/>
    </source>
</evidence>
<dbReference type="STRING" id="1231623.Tasa_048_202"/>
<accession>A0A0D6MPE9</accession>